<feature type="compositionally biased region" description="Basic and acidic residues" evidence="14">
    <location>
        <begin position="346"/>
        <end position="364"/>
    </location>
</feature>
<keyword evidence="12" id="KW-0325">Glycoprotein</keyword>
<keyword evidence="7 15" id="KW-0812">Transmembrane</keyword>
<keyword evidence="6" id="KW-0808">Transferase</keyword>
<feature type="domain" description="Glycosyltransferase family 18 catalytic" evidence="16">
    <location>
        <begin position="101"/>
        <end position="559"/>
    </location>
</feature>
<dbReference type="EMBL" id="KB097605">
    <property type="protein sequence ID" value="ESN93571.1"/>
    <property type="molecule type" value="Genomic_DNA"/>
</dbReference>
<dbReference type="EnsemblMetazoa" id="HelroT180890">
    <property type="protein sequence ID" value="HelroP180890"/>
    <property type="gene ID" value="HelroG180890"/>
</dbReference>
<dbReference type="GeneID" id="20207882"/>
<name>T1FGD3_HELRO</name>
<reference evidence="18" key="3">
    <citation type="submission" date="2015-06" db="UniProtKB">
        <authorList>
            <consortium name="EnsemblMetazoa"/>
        </authorList>
    </citation>
    <scope>IDENTIFICATION</scope>
</reference>
<evidence type="ECO:0000256" key="3">
    <source>
        <dbReference type="ARBA" id="ARBA00007477"/>
    </source>
</evidence>
<evidence type="ECO:0000256" key="11">
    <source>
        <dbReference type="ARBA" id="ARBA00023136"/>
    </source>
</evidence>
<dbReference type="InterPro" id="IPR026116">
    <property type="entry name" value="GT18_cat"/>
</dbReference>
<keyword evidence="8" id="KW-0735">Signal-anchor</keyword>
<evidence type="ECO:0000256" key="1">
    <source>
        <dbReference type="ARBA" id="ARBA00004323"/>
    </source>
</evidence>
<dbReference type="GO" id="GO:0005794">
    <property type="term" value="C:Golgi apparatus"/>
    <property type="evidence" value="ECO:0000318"/>
    <property type="project" value="GO_Central"/>
</dbReference>
<comment type="subcellular location">
    <subcellularLocation>
        <location evidence="1">Golgi apparatus membrane</location>
        <topology evidence="1">Single-pass type II membrane protein</topology>
    </subcellularLocation>
</comment>
<dbReference type="CTD" id="20207882"/>
<dbReference type="UniPathway" id="UPA00378"/>
<protein>
    <recommendedName>
        <fullName evidence="4">alpha-1,6-mannosyl-glycoprotein 6-beta-N-acetylglucosaminyltransferase</fullName>
        <ecNumber evidence="4">2.4.1.155</ecNumber>
    </recommendedName>
</protein>
<evidence type="ECO:0000256" key="13">
    <source>
        <dbReference type="ARBA" id="ARBA00048243"/>
    </source>
</evidence>
<evidence type="ECO:0000256" key="14">
    <source>
        <dbReference type="SAM" id="MobiDB-lite"/>
    </source>
</evidence>
<dbReference type="PANTHER" id="PTHR15075:SF2">
    <property type="entry name" value="ALPHA-1,6-MANNOSYLGLYCOPROTEIN 6-BETA-N-ACETYLGLUCOSAMINYLTRANSFERASE"/>
    <property type="match status" value="1"/>
</dbReference>
<reference evidence="17 19" key="2">
    <citation type="journal article" date="2013" name="Nature">
        <title>Insights into bilaterian evolution from three spiralian genomes.</title>
        <authorList>
            <person name="Simakov O."/>
            <person name="Marletaz F."/>
            <person name="Cho S.J."/>
            <person name="Edsinger-Gonzales E."/>
            <person name="Havlak P."/>
            <person name="Hellsten U."/>
            <person name="Kuo D.H."/>
            <person name="Larsson T."/>
            <person name="Lv J."/>
            <person name="Arendt D."/>
            <person name="Savage R."/>
            <person name="Osoegawa K."/>
            <person name="de Jong P."/>
            <person name="Grimwood J."/>
            <person name="Chapman J.A."/>
            <person name="Shapiro H."/>
            <person name="Aerts A."/>
            <person name="Otillar R.P."/>
            <person name="Terry A.Y."/>
            <person name="Boore J.L."/>
            <person name="Grigoriev I.V."/>
            <person name="Lindberg D.R."/>
            <person name="Seaver E.C."/>
            <person name="Weisblat D.A."/>
            <person name="Putnam N.H."/>
            <person name="Rokhsar D.S."/>
        </authorList>
    </citation>
    <scope>NUCLEOTIDE SEQUENCE</scope>
</reference>
<gene>
    <name evidence="18" type="primary">20207882</name>
    <name evidence="17" type="ORF">HELRODRAFT_180890</name>
</gene>
<dbReference type="Pfam" id="PF15024">
    <property type="entry name" value="Glyco_transf_18"/>
    <property type="match status" value="1"/>
</dbReference>
<reference evidence="19" key="1">
    <citation type="submission" date="2012-12" db="EMBL/GenBank/DDBJ databases">
        <authorList>
            <person name="Hellsten U."/>
            <person name="Grimwood J."/>
            <person name="Chapman J.A."/>
            <person name="Shapiro H."/>
            <person name="Aerts A."/>
            <person name="Otillar R.P."/>
            <person name="Terry A.Y."/>
            <person name="Boore J.L."/>
            <person name="Simakov O."/>
            <person name="Marletaz F."/>
            <person name="Cho S.-J."/>
            <person name="Edsinger-Gonzales E."/>
            <person name="Havlak P."/>
            <person name="Kuo D.-H."/>
            <person name="Larsson T."/>
            <person name="Lv J."/>
            <person name="Arendt D."/>
            <person name="Savage R."/>
            <person name="Osoegawa K."/>
            <person name="de Jong P."/>
            <person name="Lindberg D.R."/>
            <person name="Seaver E.C."/>
            <person name="Weisblat D.A."/>
            <person name="Putnam N.H."/>
            <person name="Grigoriev I.V."/>
            <person name="Rokhsar D.S."/>
        </authorList>
    </citation>
    <scope>NUCLEOTIDE SEQUENCE</scope>
</reference>
<dbReference type="KEGG" id="hro:HELRODRAFT_180890"/>
<dbReference type="InParanoid" id="T1FGD3"/>
<evidence type="ECO:0000313" key="17">
    <source>
        <dbReference type="EMBL" id="ESN93571.1"/>
    </source>
</evidence>
<dbReference type="eggNOG" id="ENOG502QTNG">
    <property type="taxonomic scope" value="Eukaryota"/>
</dbReference>
<keyword evidence="11 15" id="KW-0472">Membrane</keyword>
<dbReference type="EC" id="2.4.1.155" evidence="4"/>
<proteinExistence type="inferred from homology"/>
<dbReference type="STRING" id="6412.T1FGD3"/>
<evidence type="ECO:0000256" key="6">
    <source>
        <dbReference type="ARBA" id="ARBA00022679"/>
    </source>
</evidence>
<dbReference type="InterPro" id="IPR052105">
    <property type="entry name" value="MGAT5_Glycosyltransferase"/>
</dbReference>
<dbReference type="RefSeq" id="XP_009028419.1">
    <property type="nucleotide sequence ID" value="XM_009030171.1"/>
</dbReference>
<evidence type="ECO:0000259" key="16">
    <source>
        <dbReference type="Pfam" id="PF15024"/>
    </source>
</evidence>
<keyword evidence="5" id="KW-0328">Glycosyltransferase</keyword>
<evidence type="ECO:0000313" key="18">
    <source>
        <dbReference type="EnsemblMetazoa" id="HelroP180890"/>
    </source>
</evidence>
<evidence type="ECO:0000313" key="19">
    <source>
        <dbReference type="Proteomes" id="UP000015101"/>
    </source>
</evidence>
<comment type="similarity">
    <text evidence="3">Belongs to the glycosyltransferase 18 family.</text>
</comment>
<comment type="catalytic activity">
    <reaction evidence="13">
        <text>N(4)-{beta-D-GlcNAc-(1-&gt;2)-[beta-D-GlcNAc-(1-&gt;4)]-alpha-D-Man-(1-&gt;3)-[beta-D-GlcNAc-(1-&gt;2)-alpha-D-Man-(1-&gt;6)]-beta-D-Man-(1-&gt;4)-beta-D-GlcNAc-(1-&gt;4)-beta-D-GlcNAc}-L-asparaginyl-[protein] + UDP-N-acetyl-alpha-D-glucosamine = N(4)-{beta-D-GlcNAc-(1-&gt;2)-[beta-D-GlcNAc-(1-&gt;4)]-alpha-D-Man-(1-&gt;3)-[beta-D-GlcNAc-(1-&gt;2)-[beta-D-GlcNAc-(1-&gt;6)]-alpha-D-Man-(1-&gt;6)]-beta-D-Man-(1-&gt;4)-beta-D-GlcNAc-(1-&gt;4)-beta-D-GlcNAc}-L-asparaginyl-[protein] + UDP + H(+)</text>
        <dbReference type="Rhea" id="RHEA:16921"/>
        <dbReference type="Rhea" id="RHEA-COMP:14374"/>
        <dbReference type="Rhea" id="RHEA-COMP:14377"/>
        <dbReference type="ChEBI" id="CHEBI:15378"/>
        <dbReference type="ChEBI" id="CHEBI:57705"/>
        <dbReference type="ChEBI" id="CHEBI:58223"/>
        <dbReference type="ChEBI" id="CHEBI:139507"/>
        <dbReference type="ChEBI" id="CHEBI:139510"/>
        <dbReference type="EC" id="2.4.1.155"/>
    </reaction>
</comment>
<keyword evidence="10" id="KW-0333">Golgi apparatus</keyword>
<accession>T1FGD3</accession>
<evidence type="ECO:0000256" key="9">
    <source>
        <dbReference type="ARBA" id="ARBA00022989"/>
    </source>
</evidence>
<evidence type="ECO:0000256" key="7">
    <source>
        <dbReference type="ARBA" id="ARBA00022692"/>
    </source>
</evidence>
<evidence type="ECO:0000256" key="2">
    <source>
        <dbReference type="ARBA" id="ARBA00004922"/>
    </source>
</evidence>
<dbReference type="Proteomes" id="UP000015101">
    <property type="component" value="Unassembled WGS sequence"/>
</dbReference>
<evidence type="ECO:0000256" key="4">
    <source>
        <dbReference type="ARBA" id="ARBA00012671"/>
    </source>
</evidence>
<evidence type="ECO:0000256" key="12">
    <source>
        <dbReference type="ARBA" id="ARBA00023180"/>
    </source>
</evidence>
<dbReference type="OrthoDB" id="2113294at2759"/>
<dbReference type="GO" id="GO:0000139">
    <property type="term" value="C:Golgi membrane"/>
    <property type="evidence" value="ECO:0007669"/>
    <property type="project" value="UniProtKB-SubCell"/>
</dbReference>
<evidence type="ECO:0000256" key="10">
    <source>
        <dbReference type="ARBA" id="ARBA00023034"/>
    </source>
</evidence>
<organism evidence="18 19">
    <name type="scientific">Helobdella robusta</name>
    <name type="common">Californian leech</name>
    <dbReference type="NCBI Taxonomy" id="6412"/>
    <lineage>
        <taxon>Eukaryota</taxon>
        <taxon>Metazoa</taxon>
        <taxon>Spiralia</taxon>
        <taxon>Lophotrochozoa</taxon>
        <taxon>Annelida</taxon>
        <taxon>Clitellata</taxon>
        <taxon>Hirudinea</taxon>
        <taxon>Rhynchobdellida</taxon>
        <taxon>Glossiphoniidae</taxon>
        <taxon>Helobdella</taxon>
    </lineage>
</organism>
<sequence length="582" mass="66380">MPVRKKYGRPTPFTIIKPTYKAFTTILLVFCLWTLFYVLLNSDDEDDDENANVSLHGAYSLVDRDEFLFKKINRKAPHDPNPDHHIIASSSSSSSNVGLNFEKSTTFNFLLEHMSMDWHFWWMSTRLEAIWPQVKSEAFKIVGDCEEFHPYSRKKIIITPGLLTLTNFASPQTIKNGGSLGELMQWADLVAGCLALCQQVVVRSNLKVVANELKAMSLSSLEKNKNGIRTSEDQGCAGADEVDIIFTDIPGYRALPQQITQLYKYKFRILDVYGTEPAYNDLAFIKAHNLSVGWGGLDLNPKQFYTMFPHTPDNSFLGFMITKDQIYNRHANYNDDNDINNGNINNKDDDKRVNNNNNHNEDDNPIRFQKLLPEGSELLGIQDVNSYKKLLSSAKVCVGLGDPIESPSPLLALASGCIFLNPAKNLTLFGKPTSRIITSQHPYLERYIKEPHVFTFDAHDSKQLEAVMQRIAKIKDFAPVFPYAFSVRGFLHNLNDRLLGQNFCTDNNIKRSKSTNDHYNFYLADGNHIDCKELCYDKNLICELDHFIHLNHVNSFKRFCHFISKSIFLFLIACNNTRPLKT</sequence>
<keyword evidence="19" id="KW-1185">Reference proteome</keyword>
<dbReference type="HOGENOM" id="CLU_468760_0_0_1"/>
<evidence type="ECO:0000256" key="15">
    <source>
        <dbReference type="SAM" id="Phobius"/>
    </source>
</evidence>
<dbReference type="GO" id="GO:0006487">
    <property type="term" value="P:protein N-linked glycosylation"/>
    <property type="evidence" value="ECO:0000318"/>
    <property type="project" value="GO_Central"/>
</dbReference>
<evidence type="ECO:0000256" key="5">
    <source>
        <dbReference type="ARBA" id="ARBA00022676"/>
    </source>
</evidence>
<comment type="pathway">
    <text evidence="2">Protein modification; protein glycosylation.</text>
</comment>
<dbReference type="AlphaFoldDB" id="T1FGD3"/>
<evidence type="ECO:0000256" key="8">
    <source>
        <dbReference type="ARBA" id="ARBA00022968"/>
    </source>
</evidence>
<feature type="region of interest" description="Disordered" evidence="14">
    <location>
        <begin position="335"/>
        <end position="364"/>
    </location>
</feature>
<keyword evidence="9 15" id="KW-1133">Transmembrane helix</keyword>
<dbReference type="EMBL" id="AMQM01007398">
    <property type="status" value="NOT_ANNOTATED_CDS"/>
    <property type="molecule type" value="Genomic_DNA"/>
</dbReference>
<dbReference type="GO" id="GO:0030144">
    <property type="term" value="F:alpha-1,6-mannosylglycoprotein 6-beta-N-acetylglucosaminyltransferase activity"/>
    <property type="evidence" value="ECO:0000318"/>
    <property type="project" value="GO_Central"/>
</dbReference>
<feature type="transmembrane region" description="Helical" evidence="15">
    <location>
        <begin position="20"/>
        <end position="40"/>
    </location>
</feature>
<dbReference type="PANTHER" id="PTHR15075">
    <property type="entry name" value="ALPHA-MANNOSIDE BETA-1,6-N-ACETYLGLUCOSAMINYLTRANSFERASE"/>
    <property type="match status" value="1"/>
</dbReference>